<dbReference type="PANTHER" id="PTHR42002:SF2">
    <property type="entry name" value="ANAEROBIC C4-DICARBOXYLATE TRANSPORTER DCUC-RELATED"/>
    <property type="match status" value="1"/>
</dbReference>
<feature type="transmembrane region" description="Helical" evidence="8">
    <location>
        <begin position="46"/>
        <end position="65"/>
    </location>
</feature>
<dbReference type="Proteomes" id="UP000430564">
    <property type="component" value="Unassembled WGS sequence"/>
</dbReference>
<proteinExistence type="inferred from homology"/>
<accession>A0A6I1EKD1</accession>
<gene>
    <name evidence="9" type="ORF">GBM95_06005</name>
</gene>
<feature type="transmembrane region" description="Helical" evidence="8">
    <location>
        <begin position="97"/>
        <end position="114"/>
    </location>
</feature>
<evidence type="ECO:0000256" key="5">
    <source>
        <dbReference type="ARBA" id="ARBA00022692"/>
    </source>
</evidence>
<feature type="transmembrane region" description="Helical" evidence="8">
    <location>
        <begin position="15"/>
        <end position="39"/>
    </location>
</feature>
<sequence>MGTNPMPPTRFGSMVFFAGLLMIVMAFIMGSGNAAFFSFAPLTPDIAAALGVPVISLIFPMQIFVSYGRAASPITGAIIAVAGMAGYSPFQVAKRTCIPMGIAVVLTYIYYYIVF</sequence>
<dbReference type="GO" id="GO:0015556">
    <property type="term" value="F:C4-dicarboxylate transmembrane transporter activity"/>
    <property type="evidence" value="ECO:0007669"/>
    <property type="project" value="InterPro"/>
</dbReference>
<keyword evidence="3" id="KW-0813">Transport</keyword>
<organism evidence="9 10">
    <name type="scientific">Sutterella seckii</name>
    <dbReference type="NCBI Taxonomy" id="1944635"/>
    <lineage>
        <taxon>Bacteria</taxon>
        <taxon>Pseudomonadati</taxon>
        <taxon>Pseudomonadota</taxon>
        <taxon>Betaproteobacteria</taxon>
        <taxon>Burkholderiales</taxon>
        <taxon>Sutterellaceae</taxon>
        <taxon>Sutterella</taxon>
    </lineage>
</organism>
<evidence type="ECO:0000256" key="3">
    <source>
        <dbReference type="ARBA" id="ARBA00022448"/>
    </source>
</evidence>
<name>A0A6I1EKD1_9BURK</name>
<evidence type="ECO:0008006" key="11">
    <source>
        <dbReference type="Google" id="ProtNLM"/>
    </source>
</evidence>
<dbReference type="OrthoDB" id="1674075at2"/>
<comment type="similarity">
    <text evidence="2">Belongs to the DcuC/DcuD transporter (TC 2.A.61) family.</text>
</comment>
<evidence type="ECO:0000256" key="7">
    <source>
        <dbReference type="ARBA" id="ARBA00023136"/>
    </source>
</evidence>
<dbReference type="GO" id="GO:0005886">
    <property type="term" value="C:plasma membrane"/>
    <property type="evidence" value="ECO:0007669"/>
    <property type="project" value="UniProtKB-SubCell"/>
</dbReference>
<evidence type="ECO:0000256" key="8">
    <source>
        <dbReference type="SAM" id="Phobius"/>
    </source>
</evidence>
<keyword evidence="5 8" id="KW-0812">Transmembrane</keyword>
<evidence type="ECO:0000256" key="2">
    <source>
        <dbReference type="ARBA" id="ARBA00005275"/>
    </source>
</evidence>
<evidence type="ECO:0000256" key="6">
    <source>
        <dbReference type="ARBA" id="ARBA00022989"/>
    </source>
</evidence>
<reference evidence="9 10" key="1">
    <citation type="submission" date="2019-10" db="EMBL/GenBank/DDBJ databases">
        <title>Genome diversity of Sutterella seckii.</title>
        <authorList>
            <person name="Chaplin A.V."/>
            <person name="Sokolova S.R."/>
            <person name="Mosin K.A."/>
            <person name="Ivanova E.L."/>
            <person name="Kochetkova T.O."/>
            <person name="Goltsov A.Y."/>
            <person name="Trofimov D.Y."/>
            <person name="Efimov B.A."/>
        </authorList>
    </citation>
    <scope>NUCLEOTIDE SEQUENCE [LARGE SCALE GENOMIC DNA]</scope>
    <source>
        <strain evidence="9 10">ASD393</strain>
    </source>
</reference>
<dbReference type="EMBL" id="WEHX01000030">
    <property type="protein sequence ID" value="KAB7660471.1"/>
    <property type="molecule type" value="Genomic_DNA"/>
</dbReference>
<keyword evidence="4" id="KW-1003">Cell membrane</keyword>
<evidence type="ECO:0000256" key="1">
    <source>
        <dbReference type="ARBA" id="ARBA00004651"/>
    </source>
</evidence>
<dbReference type="InterPro" id="IPR004669">
    <property type="entry name" value="C4_dicarb_anaerob_car"/>
</dbReference>
<feature type="transmembrane region" description="Helical" evidence="8">
    <location>
        <begin position="71"/>
        <end position="90"/>
    </location>
</feature>
<dbReference type="AlphaFoldDB" id="A0A6I1EKD1"/>
<dbReference type="Pfam" id="PF03606">
    <property type="entry name" value="DcuC"/>
    <property type="match status" value="1"/>
</dbReference>
<evidence type="ECO:0000313" key="10">
    <source>
        <dbReference type="Proteomes" id="UP000430564"/>
    </source>
</evidence>
<comment type="caution">
    <text evidence="9">The sequence shown here is derived from an EMBL/GenBank/DDBJ whole genome shotgun (WGS) entry which is preliminary data.</text>
</comment>
<keyword evidence="6 8" id="KW-1133">Transmembrane helix</keyword>
<evidence type="ECO:0000256" key="4">
    <source>
        <dbReference type="ARBA" id="ARBA00022475"/>
    </source>
</evidence>
<keyword evidence="7 8" id="KW-0472">Membrane</keyword>
<comment type="subcellular location">
    <subcellularLocation>
        <location evidence="1">Cell membrane</location>
        <topology evidence="1">Multi-pass membrane protein</topology>
    </subcellularLocation>
</comment>
<dbReference type="PANTHER" id="PTHR42002">
    <property type="entry name" value="ANAEROBIC C4-DICARBOXYLATE TRANSPORTER DCUC-RELATED"/>
    <property type="match status" value="1"/>
</dbReference>
<evidence type="ECO:0000313" key="9">
    <source>
        <dbReference type="EMBL" id="KAB7660471.1"/>
    </source>
</evidence>
<protein>
    <recommendedName>
        <fullName evidence="11">C4-dicarboxylate ABC transporter</fullName>
    </recommendedName>
</protein>
<dbReference type="InterPro" id="IPR018385">
    <property type="entry name" value="C4_dicarb_anaerob_car-like"/>
</dbReference>